<dbReference type="AlphaFoldDB" id="A0A2U8BRY0"/>
<dbReference type="SUPFAM" id="SSF55315">
    <property type="entry name" value="L30e-like"/>
    <property type="match status" value="1"/>
</dbReference>
<dbReference type="InterPro" id="IPR029028">
    <property type="entry name" value="Alpha/beta_knot_MTases"/>
</dbReference>
<dbReference type="EMBL" id="CP025989">
    <property type="protein sequence ID" value="AWD33101.1"/>
    <property type="molecule type" value="Genomic_DNA"/>
</dbReference>
<feature type="domain" description="tRNA/rRNA methyltransferase SpoU type" evidence="3">
    <location>
        <begin position="106"/>
        <end position="252"/>
    </location>
</feature>
<sequence length="269" mass="29745">MKKRSKRSAYWIYGKHPVVAAMRNPEREKKMLVMTEYATRFLHESGITFNNIPHTIVETVQEFRAATGMSGDVVHQGIALRSVPLKQMCLEEFLEMKLKEGSAFSVVLLDKVTDPHNIGAIIRSCAAFGICAVVTTRIDSPDEMPIMLKVSCGGFEQVSYIKVTNLVQAINTLKMFNFIIIGLSANGEKEISAVYNEIPGVIENVALVFGNEEIGMRVSTEKSCNFIAKIGMNEGSDMPSLNVSNAGAVVLYTLSLHRHTAKHNVMECK</sequence>
<dbReference type="GO" id="GO:0008173">
    <property type="term" value="F:RNA methyltransferase activity"/>
    <property type="evidence" value="ECO:0007669"/>
    <property type="project" value="InterPro"/>
</dbReference>
<dbReference type="Gene3D" id="3.30.1330.30">
    <property type="match status" value="1"/>
</dbReference>
<keyword evidence="1 4" id="KW-0489">Methyltransferase</keyword>
<dbReference type="PANTHER" id="PTHR46429">
    <property type="entry name" value="23S RRNA (GUANOSINE-2'-O-)-METHYLTRANSFERASE RLMB"/>
    <property type="match status" value="1"/>
</dbReference>
<dbReference type="InterPro" id="IPR029064">
    <property type="entry name" value="Ribosomal_eL30-like_sf"/>
</dbReference>
<dbReference type="InterPro" id="IPR029026">
    <property type="entry name" value="tRNA_m1G_MTases_N"/>
</dbReference>
<dbReference type="Pfam" id="PF00588">
    <property type="entry name" value="SpoU_methylase"/>
    <property type="match status" value="1"/>
</dbReference>
<evidence type="ECO:0000256" key="2">
    <source>
        <dbReference type="ARBA" id="ARBA00022679"/>
    </source>
</evidence>
<dbReference type="Proteomes" id="UP000244519">
    <property type="component" value="Chromosome"/>
</dbReference>
<organism evidence="4 5">
    <name type="scientific">Candidatus Fokinia solitaria</name>
    <dbReference type="NCBI Taxonomy" id="1802984"/>
    <lineage>
        <taxon>Bacteria</taxon>
        <taxon>Pseudomonadati</taxon>
        <taxon>Pseudomonadota</taxon>
        <taxon>Alphaproteobacteria</taxon>
        <taxon>Rickettsiales</taxon>
        <taxon>Candidatus Midichloriaceae</taxon>
        <taxon>Candidatus Fokinia</taxon>
    </lineage>
</organism>
<dbReference type="PANTHER" id="PTHR46429:SF1">
    <property type="entry name" value="23S RRNA (GUANOSINE-2'-O-)-METHYLTRANSFERASE RLMB"/>
    <property type="match status" value="1"/>
</dbReference>
<keyword evidence="2 4" id="KW-0808">Transferase</keyword>
<dbReference type="GO" id="GO:0003723">
    <property type="term" value="F:RNA binding"/>
    <property type="evidence" value="ECO:0007669"/>
    <property type="project" value="InterPro"/>
</dbReference>
<dbReference type="SUPFAM" id="SSF75217">
    <property type="entry name" value="alpha/beta knot"/>
    <property type="match status" value="1"/>
</dbReference>
<dbReference type="Gene3D" id="3.40.1280.10">
    <property type="match status" value="1"/>
</dbReference>
<proteinExistence type="predicted"/>
<keyword evidence="5" id="KW-1185">Reference proteome</keyword>
<dbReference type="GO" id="GO:0005829">
    <property type="term" value="C:cytosol"/>
    <property type="evidence" value="ECO:0007669"/>
    <property type="project" value="TreeGrafter"/>
</dbReference>
<reference evidence="4 5" key="1">
    <citation type="journal article" date="2018" name="Genome Biol. Evol.">
        <title>The Genome Sequence of "Candidatus Fokinia solitaria": Insights on Reductive Evolution in Rickettsiales.</title>
        <authorList>
            <person name="Floriano A.M."/>
            <person name="Castelli M."/>
            <person name="Krenek S."/>
            <person name="Berendonk T.U."/>
            <person name="Bazzocchi C."/>
            <person name="Petroni G."/>
            <person name="Sassera D."/>
        </authorList>
    </citation>
    <scope>NUCLEOTIDE SEQUENCE [LARGE SCALE GENOMIC DNA]</scope>
    <source>
        <strain evidence="4">Rio ETE_ALG 3VII</strain>
    </source>
</reference>
<dbReference type="InterPro" id="IPR001537">
    <property type="entry name" value="SpoU_MeTrfase"/>
</dbReference>
<dbReference type="InterPro" id="IPR004441">
    <property type="entry name" value="rRNA_MeTrfase_TrmH"/>
</dbReference>
<accession>A0A2U8BRY0</accession>
<gene>
    <name evidence="4" type="ORF">Fsol_00302</name>
</gene>
<evidence type="ECO:0000313" key="5">
    <source>
        <dbReference type="Proteomes" id="UP000244519"/>
    </source>
</evidence>
<protein>
    <submittedName>
        <fullName evidence="4">23S rRNA (Guanosine-2'-O-)-methyltransferase RlmB</fullName>
    </submittedName>
</protein>
<dbReference type="CDD" id="cd18103">
    <property type="entry name" value="SpoU-like_RlmB"/>
    <property type="match status" value="1"/>
</dbReference>
<evidence type="ECO:0000313" key="4">
    <source>
        <dbReference type="EMBL" id="AWD33101.1"/>
    </source>
</evidence>
<dbReference type="GO" id="GO:0032259">
    <property type="term" value="P:methylation"/>
    <property type="evidence" value="ECO:0007669"/>
    <property type="project" value="UniProtKB-KW"/>
</dbReference>
<name>A0A2U8BRY0_9RICK</name>
<evidence type="ECO:0000259" key="3">
    <source>
        <dbReference type="Pfam" id="PF00588"/>
    </source>
</evidence>
<evidence type="ECO:0000256" key="1">
    <source>
        <dbReference type="ARBA" id="ARBA00022603"/>
    </source>
</evidence>
<dbReference type="GO" id="GO:0006396">
    <property type="term" value="P:RNA processing"/>
    <property type="evidence" value="ECO:0007669"/>
    <property type="project" value="InterPro"/>
</dbReference>
<dbReference type="KEGG" id="fso:Fsol_00302"/>